<dbReference type="SUPFAM" id="SSF53850">
    <property type="entry name" value="Periplasmic binding protein-like II"/>
    <property type="match status" value="2"/>
</dbReference>
<feature type="transmembrane region" description="Helical" evidence="13">
    <location>
        <begin position="607"/>
        <end position="625"/>
    </location>
</feature>
<evidence type="ECO:0000256" key="7">
    <source>
        <dbReference type="ARBA" id="ARBA00023136"/>
    </source>
</evidence>
<comment type="caution">
    <text evidence="15">The sequence shown here is derived from an EMBL/GenBank/DDBJ whole genome shotgun (WGS) entry which is preliminary data.</text>
</comment>
<evidence type="ECO:0000256" key="13">
    <source>
        <dbReference type="SAM" id="Phobius"/>
    </source>
</evidence>
<keyword evidence="7 13" id="KW-0472">Membrane</keyword>
<feature type="transmembrane region" description="Helical" evidence="13">
    <location>
        <begin position="525"/>
        <end position="549"/>
    </location>
</feature>
<evidence type="ECO:0000256" key="11">
    <source>
        <dbReference type="ARBA" id="ARBA00023303"/>
    </source>
</evidence>
<protein>
    <recommendedName>
        <fullName evidence="14">Ionotropic glutamate receptor C-terminal domain-containing protein</fullName>
    </recommendedName>
</protein>
<evidence type="ECO:0000259" key="14">
    <source>
        <dbReference type="SMART" id="SM00079"/>
    </source>
</evidence>
<dbReference type="Proteomes" id="UP001159363">
    <property type="component" value="Chromosome 15"/>
</dbReference>
<name>A0ABQ9G718_9NEOP</name>
<evidence type="ECO:0000256" key="5">
    <source>
        <dbReference type="ARBA" id="ARBA00022989"/>
    </source>
</evidence>
<evidence type="ECO:0000256" key="1">
    <source>
        <dbReference type="ARBA" id="ARBA00004141"/>
    </source>
</evidence>
<evidence type="ECO:0000256" key="4">
    <source>
        <dbReference type="ARBA" id="ARBA00022692"/>
    </source>
</evidence>
<evidence type="ECO:0000256" key="12">
    <source>
        <dbReference type="SAM" id="MobiDB-lite"/>
    </source>
</evidence>
<gene>
    <name evidence="15" type="ORF">PR048_033042</name>
</gene>
<evidence type="ECO:0000256" key="2">
    <source>
        <dbReference type="ARBA" id="ARBA00008685"/>
    </source>
</evidence>
<evidence type="ECO:0000313" key="15">
    <source>
        <dbReference type="EMBL" id="KAJ8867178.1"/>
    </source>
</evidence>
<dbReference type="SMART" id="SM00079">
    <property type="entry name" value="PBPe"/>
    <property type="match status" value="1"/>
</dbReference>
<keyword evidence="9" id="KW-0325">Glycoprotein</keyword>
<dbReference type="InterPro" id="IPR015683">
    <property type="entry name" value="Ionotropic_Glu_rcpt"/>
</dbReference>
<keyword evidence="16" id="KW-1185">Reference proteome</keyword>
<dbReference type="InterPro" id="IPR001320">
    <property type="entry name" value="Iontro_rcpt_C"/>
</dbReference>
<comment type="subcellular location">
    <subcellularLocation>
        <location evidence="1">Membrane</location>
        <topology evidence="1">Multi-pass membrane protein</topology>
    </subcellularLocation>
</comment>
<evidence type="ECO:0000256" key="9">
    <source>
        <dbReference type="ARBA" id="ARBA00023180"/>
    </source>
</evidence>
<keyword evidence="6" id="KW-0406">Ion transport</keyword>
<keyword evidence="11" id="KW-0407">Ion channel</keyword>
<accession>A0ABQ9G718</accession>
<evidence type="ECO:0000256" key="3">
    <source>
        <dbReference type="ARBA" id="ARBA00022448"/>
    </source>
</evidence>
<evidence type="ECO:0000256" key="6">
    <source>
        <dbReference type="ARBA" id="ARBA00023065"/>
    </source>
</evidence>
<keyword evidence="8" id="KW-0675">Receptor</keyword>
<feature type="compositionally biased region" description="Low complexity" evidence="12">
    <location>
        <begin position="682"/>
        <end position="694"/>
    </location>
</feature>
<feature type="region of interest" description="Disordered" evidence="12">
    <location>
        <begin position="670"/>
        <end position="701"/>
    </location>
</feature>
<comment type="similarity">
    <text evidence="2">Belongs to the glutamate-gated ion channel (TC 1.A.10.1) family.</text>
</comment>
<sequence>MLSLTDITGRDARLREGNTGLLDNTWWALALASNYTVYQRISAIMKQTKPDVFTSTNQEGVDRVLKEHGKYAFFMESTSIEYEMERQCELTQINGLLDSKGYGIALPISKYLLPLSRPSMACLTARDTASSCLSVSTFCRSVDRVLKEHGKYAFFMESTSIEYEMERQCELTQINGLLDSKGYGIALPISKYLLPLSIPSMACLTARDTASSCLSVSTFCRSVDRVLKEHGKYAFFMESTSIEYEMERQCELTQINGLLDSKGYGIEHGKYAFFMESTSIEYEMERQCELMQINGLLDSKGYGIALPISKYLLPLSRPSMACLTARDTASPCLSVSTFCRSVDRVLKEHGKYAFFMESTSIEYELERQCELMQINGLLDSKGYGIALPISKYLLPLSRPSMACLTARDTASPCLSVSTFCRSVDRVLKEHGKYAFFMESTSIEYEMERQCELTQINCLLDSKGYGIALPINSPYRTFVSEAVLKLSENGRIKDIKDKWWLVKDGTGCSEIKVEEENADELTMANVGGVFLVLMVGVFAAFLVAILEMLWNCRKIAVEEKIILGLQLAKLLECSPLYGVILGFYSQGSQPQKISHEYRVQRCCWSESFLGNLPFLLLLCSGIAPYLPHFNLIGSRDVVFESQPHLSAPLQIITPCEALISELKFAVNLSQTTKPNRKKKSEKSGSCNSSSVSGSELVQDNNK</sequence>
<dbReference type="Gene3D" id="3.40.190.10">
    <property type="entry name" value="Periplasmic binding protein-like II"/>
    <property type="match status" value="6"/>
</dbReference>
<reference evidence="15 16" key="1">
    <citation type="submission" date="2023-02" db="EMBL/GenBank/DDBJ databases">
        <title>LHISI_Scaffold_Assembly.</title>
        <authorList>
            <person name="Stuart O.P."/>
            <person name="Cleave R."/>
            <person name="Magrath M.J.L."/>
            <person name="Mikheyev A.S."/>
        </authorList>
    </citation>
    <scope>NUCLEOTIDE SEQUENCE [LARGE SCALE GENOMIC DNA]</scope>
    <source>
        <strain evidence="15">Daus_M_001</strain>
        <tissue evidence="15">Leg muscle</tissue>
    </source>
</reference>
<dbReference type="PANTHER" id="PTHR18966">
    <property type="entry name" value="IONOTROPIC GLUTAMATE RECEPTOR"/>
    <property type="match status" value="1"/>
</dbReference>
<keyword evidence="10" id="KW-1071">Ligand-gated ion channel</keyword>
<keyword evidence="3" id="KW-0813">Transport</keyword>
<keyword evidence="4 13" id="KW-0812">Transmembrane</keyword>
<keyword evidence="5 13" id="KW-1133">Transmembrane helix</keyword>
<evidence type="ECO:0000256" key="10">
    <source>
        <dbReference type="ARBA" id="ARBA00023286"/>
    </source>
</evidence>
<feature type="domain" description="Ionotropic glutamate receptor C-terminal" evidence="14">
    <location>
        <begin position="261"/>
        <end position="501"/>
    </location>
</feature>
<organism evidence="15 16">
    <name type="scientific">Dryococelus australis</name>
    <dbReference type="NCBI Taxonomy" id="614101"/>
    <lineage>
        <taxon>Eukaryota</taxon>
        <taxon>Metazoa</taxon>
        <taxon>Ecdysozoa</taxon>
        <taxon>Arthropoda</taxon>
        <taxon>Hexapoda</taxon>
        <taxon>Insecta</taxon>
        <taxon>Pterygota</taxon>
        <taxon>Neoptera</taxon>
        <taxon>Polyneoptera</taxon>
        <taxon>Phasmatodea</taxon>
        <taxon>Verophasmatodea</taxon>
        <taxon>Anareolatae</taxon>
        <taxon>Phasmatidae</taxon>
        <taxon>Eurycanthinae</taxon>
        <taxon>Dryococelus</taxon>
    </lineage>
</organism>
<dbReference type="EMBL" id="JARBHB010000016">
    <property type="protein sequence ID" value="KAJ8867178.1"/>
    <property type="molecule type" value="Genomic_DNA"/>
</dbReference>
<proteinExistence type="inferred from homology"/>
<evidence type="ECO:0000256" key="8">
    <source>
        <dbReference type="ARBA" id="ARBA00023170"/>
    </source>
</evidence>
<evidence type="ECO:0000313" key="16">
    <source>
        <dbReference type="Proteomes" id="UP001159363"/>
    </source>
</evidence>